<sequence>MTTSFQAGGRKTVLGMIHLEPLPGTPFAADGSLGGILDRAVRSATALRDGGADGCLVQTVDRVYSVEDDADPARVAAMTRVVRAVVEATAGDGFQVGVQLMRNAVRASLAVAKVAEASFIRAGTLVGATLTAQGLVQGNPHDVMEYRRRISAADVRVVSDADSMHFSWLGGDRPTGRVAKDAGQAGADAVCVSHPEERRVLDMVASAREWAPDLPVLLAGHTTHENAARLLAAADGAFVGTCLERGGWGGPIDPDRVRSYMEIVRGLER</sequence>
<evidence type="ECO:0000313" key="3">
    <source>
        <dbReference type="Proteomes" id="UP000078468"/>
    </source>
</evidence>
<dbReference type="GeneID" id="91303831"/>
<dbReference type="RefSeq" id="WP_064726416.1">
    <property type="nucleotide sequence ID" value="NZ_BMRX01000003.1"/>
</dbReference>
<name>A0A191UTJ0_9ACTN</name>
<proteinExistence type="inferred from homology"/>
<reference evidence="2 3" key="1">
    <citation type="submission" date="2016-05" db="EMBL/GenBank/DDBJ databases">
        <title>Non-Contiguous Finished Genome Sequence of Streptomyces parvulus 2297 Integrated Site-Specifically with Actinophage R4.</title>
        <authorList>
            <person name="Nishizawa T."/>
            <person name="Miura T."/>
            <person name="Harada C."/>
            <person name="Guo Y."/>
            <person name="Narisawa K."/>
            <person name="Ohta H."/>
            <person name="Takahashi H."/>
            <person name="Shirai M."/>
        </authorList>
    </citation>
    <scope>NUCLEOTIDE SEQUENCE [LARGE SCALE GENOMIC DNA]</scope>
    <source>
        <strain evidence="2 3">2297</strain>
    </source>
</reference>
<dbReference type="SUPFAM" id="SSF51366">
    <property type="entry name" value="Ribulose-phoshate binding barrel"/>
    <property type="match status" value="1"/>
</dbReference>
<dbReference type="PIRSF" id="PIRSF005956">
    <property type="entry name" value="BtpA"/>
    <property type="match status" value="1"/>
</dbReference>
<dbReference type="PANTHER" id="PTHR21381">
    <property type="entry name" value="ZGC:162297"/>
    <property type="match status" value="1"/>
</dbReference>
<protein>
    <submittedName>
        <fullName evidence="2">Uncharacterized protein</fullName>
    </submittedName>
</protein>
<dbReference type="NCBIfam" id="TIGR00259">
    <property type="entry name" value="thylakoid_BtpA"/>
    <property type="match status" value="1"/>
</dbReference>
<dbReference type="AlphaFoldDB" id="A0A191UTJ0"/>
<dbReference type="InterPro" id="IPR011060">
    <property type="entry name" value="RibuloseP-bd_barrel"/>
</dbReference>
<dbReference type="EMBL" id="CP015866">
    <property type="protein sequence ID" value="ANJ06036.1"/>
    <property type="molecule type" value="Genomic_DNA"/>
</dbReference>
<dbReference type="InterPro" id="IPR005137">
    <property type="entry name" value="BtpA"/>
</dbReference>
<dbReference type="Pfam" id="PF03437">
    <property type="entry name" value="BtpA"/>
    <property type="match status" value="1"/>
</dbReference>
<evidence type="ECO:0000313" key="2">
    <source>
        <dbReference type="EMBL" id="ANJ06036.1"/>
    </source>
</evidence>
<evidence type="ECO:0000256" key="1">
    <source>
        <dbReference type="ARBA" id="ARBA00006007"/>
    </source>
</evidence>
<accession>A0A191UTJ0</accession>
<dbReference type="KEGG" id="spav:Spa2297_02975"/>
<organism evidence="2 3">
    <name type="scientific">Streptomyces parvulus</name>
    <dbReference type="NCBI Taxonomy" id="146923"/>
    <lineage>
        <taxon>Bacteria</taxon>
        <taxon>Bacillati</taxon>
        <taxon>Actinomycetota</taxon>
        <taxon>Actinomycetes</taxon>
        <taxon>Kitasatosporales</taxon>
        <taxon>Streptomycetaceae</taxon>
        <taxon>Streptomyces</taxon>
    </lineage>
</organism>
<dbReference type="Proteomes" id="UP000078468">
    <property type="component" value="Chromosome"/>
</dbReference>
<dbReference type="PANTHER" id="PTHR21381:SF3">
    <property type="entry name" value="SGC REGION PROTEIN SGCQ-RELATED"/>
    <property type="match status" value="1"/>
</dbReference>
<gene>
    <name evidence="2" type="ORF">Spa2297_02975</name>
</gene>
<comment type="similarity">
    <text evidence="1">Belongs to the BtpA family.</text>
</comment>